<dbReference type="VEuPathDB" id="VectorBase:GMOY011863"/>
<protein>
    <submittedName>
        <fullName evidence="2">Uncharacterized protein</fullName>
    </submittedName>
</protein>
<evidence type="ECO:0000313" key="3">
    <source>
        <dbReference type="Proteomes" id="UP000092444"/>
    </source>
</evidence>
<organism evidence="2 3">
    <name type="scientific">Glossina morsitans morsitans</name>
    <name type="common">Savannah tsetse fly</name>
    <dbReference type="NCBI Taxonomy" id="37546"/>
    <lineage>
        <taxon>Eukaryota</taxon>
        <taxon>Metazoa</taxon>
        <taxon>Ecdysozoa</taxon>
        <taxon>Arthropoda</taxon>
        <taxon>Hexapoda</taxon>
        <taxon>Insecta</taxon>
        <taxon>Pterygota</taxon>
        <taxon>Neoptera</taxon>
        <taxon>Endopterygota</taxon>
        <taxon>Diptera</taxon>
        <taxon>Brachycera</taxon>
        <taxon>Muscomorpha</taxon>
        <taxon>Hippoboscoidea</taxon>
        <taxon>Glossinidae</taxon>
        <taxon>Glossina</taxon>
    </lineage>
</organism>
<keyword evidence="1" id="KW-0175">Coiled coil</keyword>
<keyword evidence="3" id="KW-1185">Reference proteome</keyword>
<name>A0A1B0GEZ1_GLOMM</name>
<reference evidence="2" key="1">
    <citation type="submission" date="2020-05" db="UniProtKB">
        <authorList>
            <consortium name="EnsemblMetazoa"/>
        </authorList>
    </citation>
    <scope>IDENTIFICATION</scope>
    <source>
        <strain evidence="2">Yale</strain>
    </source>
</reference>
<dbReference type="EMBL" id="CCAG010012655">
    <property type="status" value="NOT_ANNOTATED_CDS"/>
    <property type="molecule type" value="Genomic_DNA"/>
</dbReference>
<evidence type="ECO:0000256" key="1">
    <source>
        <dbReference type="SAM" id="Coils"/>
    </source>
</evidence>
<dbReference type="EnsemblMetazoa" id="GMOY011863-RA">
    <property type="protein sequence ID" value="GMOY011863-PA"/>
    <property type="gene ID" value="GMOY011863"/>
</dbReference>
<dbReference type="Proteomes" id="UP000092444">
    <property type="component" value="Unassembled WGS sequence"/>
</dbReference>
<dbReference type="AlphaFoldDB" id="A0A1B0GEZ1"/>
<dbReference type="PhylomeDB" id="A0A1B0GEZ1"/>
<accession>A0A1B0GEZ1</accession>
<dbReference type="STRING" id="37546.A0A1B0GEZ1"/>
<sequence>MKSKCNAVISRLIPMSKLNGFLPTVPTLTALSALGGLAGSAIVKAVNDIKNEREQLAEATQLLNNLPNRLLTDVDLIKYDKQLKHFTCAFIRDSLPKKPLAQECGIVNLDNSNCSGTHWVAYYNKYKYKQYFDSFGNL</sequence>
<evidence type="ECO:0000313" key="2">
    <source>
        <dbReference type="EnsemblMetazoa" id="GMOY011863-PA"/>
    </source>
</evidence>
<proteinExistence type="predicted"/>
<feature type="coiled-coil region" evidence="1">
    <location>
        <begin position="42"/>
        <end position="69"/>
    </location>
</feature>